<keyword evidence="1 5" id="KW-0547">Nucleotide-binding</keyword>
<evidence type="ECO:0000256" key="3">
    <source>
        <dbReference type="ARBA" id="ARBA00022806"/>
    </source>
</evidence>
<dbReference type="Pfam" id="PF00271">
    <property type="entry name" value="Helicase_C"/>
    <property type="match status" value="1"/>
</dbReference>
<evidence type="ECO:0000256" key="4">
    <source>
        <dbReference type="ARBA" id="ARBA00022840"/>
    </source>
</evidence>
<dbReference type="InterPro" id="IPR044742">
    <property type="entry name" value="DEAD/DEAH_RhlB"/>
</dbReference>
<dbReference type="KEGG" id="tet:TTHERM_00371290"/>
<dbReference type="AlphaFoldDB" id="I7M738"/>
<reference evidence="10" key="1">
    <citation type="journal article" date="2006" name="PLoS Biol.">
        <title>Macronuclear genome sequence of the ciliate Tetrahymena thermophila, a model eukaryote.</title>
        <authorList>
            <person name="Eisen J.A."/>
            <person name="Coyne R.S."/>
            <person name="Wu M."/>
            <person name="Wu D."/>
            <person name="Thiagarajan M."/>
            <person name="Wortman J.R."/>
            <person name="Badger J.H."/>
            <person name="Ren Q."/>
            <person name="Amedeo P."/>
            <person name="Jones K.M."/>
            <person name="Tallon L.J."/>
            <person name="Delcher A.L."/>
            <person name="Salzberg S.L."/>
            <person name="Silva J.C."/>
            <person name="Haas B.J."/>
            <person name="Majoros W.H."/>
            <person name="Farzad M."/>
            <person name="Carlton J.M."/>
            <person name="Smith R.K. Jr."/>
            <person name="Garg J."/>
            <person name="Pearlman R.E."/>
            <person name="Karrer K.M."/>
            <person name="Sun L."/>
            <person name="Manning G."/>
            <person name="Elde N.C."/>
            <person name="Turkewitz A.P."/>
            <person name="Asai D.J."/>
            <person name="Wilkes D.E."/>
            <person name="Wang Y."/>
            <person name="Cai H."/>
            <person name="Collins K."/>
            <person name="Stewart B.A."/>
            <person name="Lee S.R."/>
            <person name="Wilamowska K."/>
            <person name="Weinberg Z."/>
            <person name="Ruzzo W.L."/>
            <person name="Wloga D."/>
            <person name="Gaertig J."/>
            <person name="Frankel J."/>
            <person name="Tsao C.-C."/>
            <person name="Gorovsky M.A."/>
            <person name="Keeling P.J."/>
            <person name="Waller R.F."/>
            <person name="Patron N.J."/>
            <person name="Cherry J.M."/>
            <person name="Stover N.A."/>
            <person name="Krieger C.J."/>
            <person name="del Toro C."/>
            <person name="Ryder H.F."/>
            <person name="Williamson S.C."/>
            <person name="Barbeau R.A."/>
            <person name="Hamilton E.P."/>
            <person name="Orias E."/>
        </authorList>
    </citation>
    <scope>NUCLEOTIDE SEQUENCE [LARGE SCALE GENOMIC DNA]</scope>
    <source>
        <strain evidence="10">SB210</strain>
    </source>
</reference>
<dbReference type="GO" id="GO:0003676">
    <property type="term" value="F:nucleic acid binding"/>
    <property type="evidence" value="ECO:0007669"/>
    <property type="project" value="InterPro"/>
</dbReference>
<dbReference type="CDD" id="cd18787">
    <property type="entry name" value="SF2_C_DEAD"/>
    <property type="match status" value="1"/>
</dbReference>
<name>I7M738_TETTS</name>
<dbReference type="PANTHER" id="PTHR47959:SF1">
    <property type="entry name" value="ATP-DEPENDENT RNA HELICASE DBPA"/>
    <property type="match status" value="1"/>
</dbReference>
<dbReference type="InterPro" id="IPR014001">
    <property type="entry name" value="Helicase_ATP-bd"/>
</dbReference>
<sequence length="672" mass="77750">MNQQDNFNTEISHKQIKSFHQLKLSSGDYLRALEKLHFTEPTPIQILSIPEGLTEKNIIAQAKAGTGKTLAFSSIILEKLINRRQTIFQDSNPLVLIILPTRELAIQVFEFIQQLLKALNTINPNLLPYVNCGIFIGGLPLQDDRRNLKIQHVKIIIGTIGRIVALIKENSLVLSSINTLVLDEADKLMGQKDFYKHITYIFDALNKQTLNNISISSQLDINSNIEELKSQQEQTLIQDEKETAFEVLQRRKKNLKLPVQYLAYSATYPDDLKQKIEKLMETSVFVDAIQLQNQSDSQSTENQQNDNRDLNLENIIQYRVDVKQEGNVSVTKQKINILTSVLKQIKFNQAIIFYNDKIKGENIFSELKAQNYSVIFIHGDQTQADRIKVMNQIRRNKTQIIISTDLLSRGIDITTIDLVINYDIPSSVETYYHRIGRTGRYGRFGISIILVQQNEENFIQQNIIHFCRLQDLPQNFSDINLRLEQKLADLNQGNNLKQSENQSLEKQEKSLSSNQKKNLKNNPQNYHHEFTQGILMKEVDVNEKFYDESTFKYFEEEECSPILLNGQTELSGSMFSDEDDIDNDIEEEEDDDYSYENQDESSLEKQAADIKGEKQNIISNKKNHICQDKSEWGFLSCQVCYEFLLESEHYLNKKFEITKYFNVKKVKQIKAD</sequence>
<evidence type="ECO:0000313" key="9">
    <source>
        <dbReference type="EMBL" id="EAR89314.2"/>
    </source>
</evidence>
<comment type="similarity">
    <text evidence="5">Belongs to the DEAD box helicase family.</text>
</comment>
<dbReference type="eggNOG" id="KOG4284">
    <property type="taxonomic scope" value="Eukaryota"/>
</dbReference>
<dbReference type="GO" id="GO:0005524">
    <property type="term" value="F:ATP binding"/>
    <property type="evidence" value="ECO:0007669"/>
    <property type="project" value="UniProtKB-KW"/>
</dbReference>
<feature type="region of interest" description="Disordered" evidence="6">
    <location>
        <begin position="494"/>
        <end position="525"/>
    </location>
</feature>
<evidence type="ECO:0000256" key="5">
    <source>
        <dbReference type="RuleBase" id="RU000492"/>
    </source>
</evidence>
<dbReference type="GeneID" id="7845152"/>
<dbReference type="SUPFAM" id="SSF52540">
    <property type="entry name" value="P-loop containing nucleoside triphosphate hydrolases"/>
    <property type="match status" value="1"/>
</dbReference>
<dbReference type="SMART" id="SM00487">
    <property type="entry name" value="DEXDc"/>
    <property type="match status" value="1"/>
</dbReference>
<evidence type="ECO:0000256" key="2">
    <source>
        <dbReference type="ARBA" id="ARBA00022801"/>
    </source>
</evidence>
<evidence type="ECO:0000259" key="8">
    <source>
        <dbReference type="PROSITE" id="PS51194"/>
    </source>
</evidence>
<keyword evidence="10" id="KW-1185">Reference proteome</keyword>
<evidence type="ECO:0000313" key="10">
    <source>
        <dbReference type="Proteomes" id="UP000009168"/>
    </source>
</evidence>
<dbReference type="PROSITE" id="PS00039">
    <property type="entry name" value="DEAD_ATP_HELICASE"/>
    <property type="match status" value="1"/>
</dbReference>
<dbReference type="PANTHER" id="PTHR47959">
    <property type="entry name" value="ATP-DEPENDENT RNA HELICASE RHLE-RELATED"/>
    <property type="match status" value="1"/>
</dbReference>
<dbReference type="Proteomes" id="UP000009168">
    <property type="component" value="Unassembled WGS sequence"/>
</dbReference>
<dbReference type="EMBL" id="GG662821">
    <property type="protein sequence ID" value="EAR89314.2"/>
    <property type="molecule type" value="Genomic_DNA"/>
</dbReference>
<dbReference type="RefSeq" id="XP_001009559.2">
    <property type="nucleotide sequence ID" value="XM_001009559.2"/>
</dbReference>
<dbReference type="GO" id="GO:0005829">
    <property type="term" value="C:cytosol"/>
    <property type="evidence" value="ECO:0007669"/>
    <property type="project" value="TreeGrafter"/>
</dbReference>
<dbReference type="STRING" id="312017.I7M738"/>
<dbReference type="InterPro" id="IPR050079">
    <property type="entry name" value="DEAD_box_RNA_helicase"/>
</dbReference>
<feature type="domain" description="Helicase ATP-binding" evidence="7">
    <location>
        <begin position="49"/>
        <end position="286"/>
    </location>
</feature>
<dbReference type="InterPro" id="IPR000629">
    <property type="entry name" value="RNA-helicase_DEAD-box_CS"/>
</dbReference>
<dbReference type="GO" id="GO:0016787">
    <property type="term" value="F:hydrolase activity"/>
    <property type="evidence" value="ECO:0007669"/>
    <property type="project" value="UniProtKB-KW"/>
</dbReference>
<dbReference type="Pfam" id="PF00270">
    <property type="entry name" value="DEAD"/>
    <property type="match status" value="1"/>
</dbReference>
<dbReference type="GO" id="GO:0003724">
    <property type="term" value="F:RNA helicase activity"/>
    <property type="evidence" value="ECO:0007669"/>
    <property type="project" value="TreeGrafter"/>
</dbReference>
<keyword evidence="4 5" id="KW-0067">ATP-binding</keyword>
<evidence type="ECO:0000256" key="1">
    <source>
        <dbReference type="ARBA" id="ARBA00022741"/>
    </source>
</evidence>
<organism evidence="9 10">
    <name type="scientific">Tetrahymena thermophila (strain SB210)</name>
    <dbReference type="NCBI Taxonomy" id="312017"/>
    <lineage>
        <taxon>Eukaryota</taxon>
        <taxon>Sar</taxon>
        <taxon>Alveolata</taxon>
        <taxon>Ciliophora</taxon>
        <taxon>Intramacronucleata</taxon>
        <taxon>Oligohymenophorea</taxon>
        <taxon>Hymenostomatida</taxon>
        <taxon>Tetrahymenina</taxon>
        <taxon>Tetrahymenidae</taxon>
        <taxon>Tetrahymena</taxon>
    </lineage>
</organism>
<dbReference type="InterPro" id="IPR011545">
    <property type="entry name" value="DEAD/DEAH_box_helicase_dom"/>
</dbReference>
<dbReference type="InterPro" id="IPR027417">
    <property type="entry name" value="P-loop_NTPase"/>
</dbReference>
<feature type="compositionally biased region" description="Low complexity" evidence="6">
    <location>
        <begin position="510"/>
        <end position="525"/>
    </location>
</feature>
<dbReference type="Gene3D" id="3.40.50.300">
    <property type="entry name" value="P-loop containing nucleotide triphosphate hydrolases"/>
    <property type="match status" value="2"/>
</dbReference>
<evidence type="ECO:0000259" key="7">
    <source>
        <dbReference type="PROSITE" id="PS51192"/>
    </source>
</evidence>
<keyword evidence="2 5" id="KW-0378">Hydrolase</keyword>
<protein>
    <submittedName>
        <fullName evidence="9">DEAD/DEAH-box helicase</fullName>
    </submittedName>
</protein>
<dbReference type="OrthoDB" id="434041at2759"/>
<dbReference type="SMART" id="SM00490">
    <property type="entry name" value="HELICc"/>
    <property type="match status" value="1"/>
</dbReference>
<dbReference type="InterPro" id="IPR001650">
    <property type="entry name" value="Helicase_C-like"/>
</dbReference>
<proteinExistence type="inferred from homology"/>
<evidence type="ECO:0000256" key="6">
    <source>
        <dbReference type="SAM" id="MobiDB-lite"/>
    </source>
</evidence>
<dbReference type="PROSITE" id="PS51194">
    <property type="entry name" value="HELICASE_CTER"/>
    <property type="match status" value="1"/>
</dbReference>
<feature type="domain" description="Helicase C-terminal" evidence="8">
    <location>
        <begin position="337"/>
        <end position="487"/>
    </location>
</feature>
<dbReference type="InParanoid" id="I7M738"/>
<accession>I7M738</accession>
<gene>
    <name evidence="9" type="ORF">TTHERM_00371290</name>
</gene>
<dbReference type="PROSITE" id="PS51192">
    <property type="entry name" value="HELICASE_ATP_BIND_1"/>
    <property type="match status" value="1"/>
</dbReference>
<keyword evidence="3 5" id="KW-0347">Helicase</keyword>
<dbReference type="CDD" id="cd00268">
    <property type="entry name" value="DEADc"/>
    <property type="match status" value="1"/>
</dbReference>